<dbReference type="OrthoDB" id="9802039at2"/>
<keyword evidence="1" id="KW-0238">DNA-binding</keyword>
<evidence type="ECO:0000259" key="3">
    <source>
        <dbReference type="PROSITE" id="PS50937"/>
    </source>
</evidence>
<dbReference type="Pfam" id="PF13411">
    <property type="entry name" value="MerR_1"/>
    <property type="match status" value="1"/>
</dbReference>
<dbReference type="EMBL" id="VFPH01000002">
    <property type="protein sequence ID" value="TQM37726.1"/>
    <property type="molecule type" value="Genomic_DNA"/>
</dbReference>
<evidence type="ECO:0000256" key="1">
    <source>
        <dbReference type="ARBA" id="ARBA00023125"/>
    </source>
</evidence>
<dbReference type="GO" id="GO:0003700">
    <property type="term" value="F:DNA-binding transcription factor activity"/>
    <property type="evidence" value="ECO:0007669"/>
    <property type="project" value="InterPro"/>
</dbReference>
<proteinExistence type="predicted"/>
<feature type="coiled-coil region" evidence="2">
    <location>
        <begin position="80"/>
        <end position="107"/>
    </location>
</feature>
<protein>
    <submittedName>
        <fullName evidence="4">MerR family transcriptional regulator</fullName>
    </submittedName>
</protein>
<dbReference type="InterPro" id="IPR009061">
    <property type="entry name" value="DNA-bd_dom_put_sf"/>
</dbReference>
<keyword evidence="5" id="KW-1185">Reference proteome</keyword>
<evidence type="ECO:0000313" key="5">
    <source>
        <dbReference type="Proteomes" id="UP000319818"/>
    </source>
</evidence>
<dbReference type="GO" id="GO:0003677">
    <property type="term" value="F:DNA binding"/>
    <property type="evidence" value="ECO:0007669"/>
    <property type="project" value="UniProtKB-KW"/>
</dbReference>
<evidence type="ECO:0000313" key="4">
    <source>
        <dbReference type="EMBL" id="TQM37726.1"/>
    </source>
</evidence>
<keyword evidence="2" id="KW-0175">Coiled coil</keyword>
<dbReference type="RefSeq" id="WP_142104500.1">
    <property type="nucleotide sequence ID" value="NZ_VFPH01000002.1"/>
</dbReference>
<organism evidence="4 5">
    <name type="scientific">Pseudonocardia cypriaca</name>
    <dbReference type="NCBI Taxonomy" id="882449"/>
    <lineage>
        <taxon>Bacteria</taxon>
        <taxon>Bacillati</taxon>
        <taxon>Actinomycetota</taxon>
        <taxon>Actinomycetes</taxon>
        <taxon>Pseudonocardiales</taxon>
        <taxon>Pseudonocardiaceae</taxon>
        <taxon>Pseudonocardia</taxon>
    </lineage>
</organism>
<name>A0A543FV84_9PSEU</name>
<dbReference type="InterPro" id="IPR047057">
    <property type="entry name" value="MerR_fam"/>
</dbReference>
<evidence type="ECO:0000256" key="2">
    <source>
        <dbReference type="SAM" id="Coils"/>
    </source>
</evidence>
<dbReference type="Gene3D" id="1.10.1660.10">
    <property type="match status" value="1"/>
</dbReference>
<dbReference type="AlphaFoldDB" id="A0A543FV84"/>
<dbReference type="PANTHER" id="PTHR30204:SF97">
    <property type="entry name" value="MERR FAMILY REGULATORY PROTEIN"/>
    <property type="match status" value="1"/>
</dbReference>
<gene>
    <name evidence="4" type="ORF">FB388_4944</name>
</gene>
<dbReference type="PROSITE" id="PS50937">
    <property type="entry name" value="HTH_MERR_2"/>
    <property type="match status" value="1"/>
</dbReference>
<feature type="domain" description="HTH merR-type" evidence="3">
    <location>
        <begin position="3"/>
        <end position="71"/>
    </location>
</feature>
<accession>A0A543FV84</accession>
<dbReference type="SUPFAM" id="SSF46955">
    <property type="entry name" value="Putative DNA-binding domain"/>
    <property type="match status" value="1"/>
</dbReference>
<dbReference type="PANTHER" id="PTHR30204">
    <property type="entry name" value="REDOX-CYCLING DRUG-SENSING TRANSCRIPTIONAL ACTIVATOR SOXR"/>
    <property type="match status" value="1"/>
</dbReference>
<dbReference type="PRINTS" id="PR00040">
    <property type="entry name" value="HTHMERR"/>
</dbReference>
<sequence>MAGLSISELRARTGLAASALRFYERKGLLRASGRVGGKRFYDEGAVERVAFIDLLKLAGFTLSEIAAIVPPTGGTAPGWRAIAMAKLRQLDDRVREIERARTALRNMLGAPHDRLDECPEHLRILRAHAEELATAASSTTRRPT</sequence>
<comment type="caution">
    <text evidence="4">The sequence shown here is derived from an EMBL/GenBank/DDBJ whole genome shotgun (WGS) entry which is preliminary data.</text>
</comment>
<dbReference type="InterPro" id="IPR000551">
    <property type="entry name" value="MerR-type_HTH_dom"/>
</dbReference>
<dbReference type="Proteomes" id="UP000319818">
    <property type="component" value="Unassembled WGS sequence"/>
</dbReference>
<dbReference type="SMART" id="SM00422">
    <property type="entry name" value="HTH_MERR"/>
    <property type="match status" value="1"/>
</dbReference>
<reference evidence="4 5" key="1">
    <citation type="submission" date="2019-06" db="EMBL/GenBank/DDBJ databases">
        <title>Sequencing the genomes of 1000 actinobacteria strains.</title>
        <authorList>
            <person name="Klenk H.-P."/>
        </authorList>
    </citation>
    <scope>NUCLEOTIDE SEQUENCE [LARGE SCALE GENOMIC DNA]</scope>
    <source>
        <strain evidence="4 5">DSM 45511</strain>
    </source>
</reference>